<protein>
    <submittedName>
        <fullName evidence="3">DUF4283 domain-containing protein/zf-CCHC_4 domain-containing protein</fullName>
    </submittedName>
</protein>
<evidence type="ECO:0000256" key="1">
    <source>
        <dbReference type="SAM" id="MobiDB-lite"/>
    </source>
</evidence>
<evidence type="ECO:0000313" key="3">
    <source>
        <dbReference type="EMBL" id="GAV92819.1"/>
    </source>
</evidence>
<feature type="compositionally biased region" description="Basic residues" evidence="1">
    <location>
        <begin position="310"/>
        <end position="319"/>
    </location>
</feature>
<dbReference type="Proteomes" id="UP000187406">
    <property type="component" value="Unassembled WGS sequence"/>
</dbReference>
<dbReference type="Pfam" id="PF14111">
    <property type="entry name" value="DUF4283"/>
    <property type="match status" value="1"/>
</dbReference>
<accession>A0A1Q3DKA1</accession>
<dbReference type="InterPro" id="IPR025558">
    <property type="entry name" value="DUF4283"/>
</dbReference>
<name>A0A1Q3DKA1_CEPFO</name>
<feature type="region of interest" description="Disordered" evidence="1">
    <location>
        <begin position="241"/>
        <end position="331"/>
    </location>
</feature>
<dbReference type="EMBL" id="BDDD01011375">
    <property type="protein sequence ID" value="GAV92819.1"/>
    <property type="molecule type" value="Genomic_DNA"/>
</dbReference>
<feature type="compositionally biased region" description="Polar residues" evidence="1">
    <location>
        <begin position="277"/>
        <end position="288"/>
    </location>
</feature>
<dbReference type="PANTHER" id="PTHR31286">
    <property type="entry name" value="GLYCINE-RICH CELL WALL STRUCTURAL PROTEIN 1.8-LIKE"/>
    <property type="match status" value="1"/>
</dbReference>
<reference evidence="4" key="1">
    <citation type="submission" date="2016-04" db="EMBL/GenBank/DDBJ databases">
        <title>Cephalotus genome sequencing.</title>
        <authorList>
            <person name="Fukushima K."/>
            <person name="Hasebe M."/>
            <person name="Fang X."/>
        </authorList>
    </citation>
    <scope>NUCLEOTIDE SEQUENCE [LARGE SCALE GENOMIC DNA]</scope>
    <source>
        <strain evidence="4">cv. St1</strain>
    </source>
</reference>
<evidence type="ECO:0000313" key="4">
    <source>
        <dbReference type="Proteomes" id="UP000187406"/>
    </source>
</evidence>
<proteinExistence type="predicted"/>
<dbReference type="InterPro" id="IPR040256">
    <property type="entry name" value="At4g02000-like"/>
</dbReference>
<comment type="caution">
    <text evidence="3">The sequence shown here is derived from an EMBL/GenBank/DDBJ whole genome shotgun (WGS) entry which is preliminary data.</text>
</comment>
<dbReference type="PANTHER" id="PTHR31286:SF165">
    <property type="entry name" value="DUF4283 DOMAIN-CONTAINING PROTEIN"/>
    <property type="match status" value="1"/>
</dbReference>
<dbReference type="AlphaFoldDB" id="A0A1Q3DKA1"/>
<organism evidence="3 4">
    <name type="scientific">Cephalotus follicularis</name>
    <name type="common">Albany pitcher plant</name>
    <dbReference type="NCBI Taxonomy" id="3775"/>
    <lineage>
        <taxon>Eukaryota</taxon>
        <taxon>Viridiplantae</taxon>
        <taxon>Streptophyta</taxon>
        <taxon>Embryophyta</taxon>
        <taxon>Tracheophyta</taxon>
        <taxon>Spermatophyta</taxon>
        <taxon>Magnoliopsida</taxon>
        <taxon>eudicotyledons</taxon>
        <taxon>Gunneridae</taxon>
        <taxon>Pentapetalae</taxon>
        <taxon>rosids</taxon>
        <taxon>fabids</taxon>
        <taxon>Oxalidales</taxon>
        <taxon>Cephalotaceae</taxon>
        <taxon>Cephalotus</taxon>
    </lineage>
</organism>
<dbReference type="InParanoid" id="A0A1Q3DKA1"/>
<gene>
    <name evidence="3" type="ORF">CFOL_v3_36197</name>
</gene>
<evidence type="ECO:0000259" key="2">
    <source>
        <dbReference type="Pfam" id="PF14111"/>
    </source>
</evidence>
<feature type="compositionally biased region" description="Polar residues" evidence="1">
    <location>
        <begin position="241"/>
        <end position="252"/>
    </location>
</feature>
<feature type="domain" description="DUF4283" evidence="2">
    <location>
        <begin position="19"/>
        <end position="98"/>
    </location>
</feature>
<keyword evidence="4" id="KW-1185">Reference proteome</keyword>
<sequence>MVDGAPRARPPPEVAASGAKEWENSIVAFLVGKKLPGKLVRENLERKWGHAGRFSVLAAGNGVFIIKFDNGQAKDWVLNNGPWDVWGFHLALRPWRRDMPLELGVCKSMPVWVKLKDVPMQYWNKMGLSYIASVLGRPLHMDANTTHRHALVFARVCIDIPATSSFPDTITLELEDGSITYVGVEYPWKPPACTLCKVFDHSNRTCPRATRREWIPRPILLAQRKLEDAEGWIMVKRKGNNMDTGTLSSREGTVTGPKEDAGSIPPITPVKLAPGKSSGNNTGNQADKVTNPIETEVEPPRKMLVGSSSGHKKKKKKGQTSHGGLVSRKSK</sequence>